<keyword evidence="3" id="KW-1185">Reference proteome</keyword>
<gene>
    <name evidence="2" type="ORF">GMRT_14364</name>
</gene>
<organism evidence="2 3">
    <name type="scientific">Giardia muris</name>
    <dbReference type="NCBI Taxonomy" id="5742"/>
    <lineage>
        <taxon>Eukaryota</taxon>
        <taxon>Metamonada</taxon>
        <taxon>Diplomonadida</taxon>
        <taxon>Hexamitidae</taxon>
        <taxon>Giardiinae</taxon>
        <taxon>Giardia</taxon>
    </lineage>
</organism>
<evidence type="ECO:0000313" key="3">
    <source>
        <dbReference type="Proteomes" id="UP000315496"/>
    </source>
</evidence>
<dbReference type="PANTHER" id="PTHR24184:SF11">
    <property type="entry name" value="ANKYRIN REPEAT AND SOCS BOX CONTAINING 3"/>
    <property type="match status" value="1"/>
</dbReference>
<dbReference type="PANTHER" id="PTHR24184">
    <property type="entry name" value="SI:CH211-189E2.2"/>
    <property type="match status" value="1"/>
</dbReference>
<proteinExistence type="predicted"/>
<sequence>MDPQWSSAIDSHNYAAVRRLLPHFCRSVDRNKESGLMRAVRLGDAELVRILEEEECYILNKRNETGLILAARLDRPELCEILAPKERAIFLPDGRSPLMVAAQEGSSRALAVLLPFYPDKDKDLNGYDALYYAVMSQSLTCTELVLQGYDFDVEELKAALRHARKLPSDAIFDLVRARLCLAQGMRNGCGGLSESTMSVLRDCSRYGGQDVSTVDGIPPITARSPSFMRHGEDWYGGDGTPLQIVTYPEDLGLTTHAKDDLEQHLDDMRQKCEDAQQDVANALAQLAATNIARSKTGVSQVTDAVLSALNVTLLRLKQKVDNLRIDVDIVADLAQSSRGEVPLVALKAK</sequence>
<dbReference type="EMBL" id="VDLU01000002">
    <property type="protein sequence ID" value="TNJ28212.1"/>
    <property type="molecule type" value="Genomic_DNA"/>
</dbReference>
<dbReference type="Gene3D" id="1.25.40.20">
    <property type="entry name" value="Ankyrin repeat-containing domain"/>
    <property type="match status" value="1"/>
</dbReference>
<dbReference type="OrthoDB" id="20727at2759"/>
<evidence type="ECO:0000313" key="2">
    <source>
        <dbReference type="EMBL" id="TNJ28212.1"/>
    </source>
</evidence>
<dbReference type="Proteomes" id="UP000315496">
    <property type="component" value="Chromosome 2"/>
</dbReference>
<dbReference type="VEuPathDB" id="GiardiaDB:GMRT_14364"/>
<feature type="coiled-coil region" evidence="1">
    <location>
        <begin position="258"/>
        <end position="326"/>
    </location>
</feature>
<dbReference type="Pfam" id="PF12796">
    <property type="entry name" value="Ank_2"/>
    <property type="match status" value="2"/>
</dbReference>
<dbReference type="SMART" id="SM00248">
    <property type="entry name" value="ANK"/>
    <property type="match status" value="4"/>
</dbReference>
<dbReference type="InterPro" id="IPR002110">
    <property type="entry name" value="Ankyrin_rpt"/>
</dbReference>
<name>A0A4Z1SQS1_GIAMU</name>
<dbReference type="InterPro" id="IPR036770">
    <property type="entry name" value="Ankyrin_rpt-contain_sf"/>
</dbReference>
<keyword evidence="1" id="KW-0175">Coiled coil</keyword>
<reference evidence="2 3" key="1">
    <citation type="submission" date="2019-05" db="EMBL/GenBank/DDBJ databases">
        <title>The compact genome of Giardia muris reveals important steps in the evolution of intestinal protozoan parasites.</title>
        <authorList>
            <person name="Xu F."/>
            <person name="Jimenez-Gonzalez A."/>
            <person name="Einarsson E."/>
            <person name="Astvaldsson A."/>
            <person name="Peirasmaki D."/>
            <person name="Eckmann L."/>
            <person name="Andersson J.O."/>
            <person name="Svard S.G."/>
            <person name="Jerlstrom-Hultqvist J."/>
        </authorList>
    </citation>
    <scope>NUCLEOTIDE SEQUENCE [LARGE SCALE GENOMIC DNA]</scope>
    <source>
        <strain evidence="2 3">Roberts-Thomson</strain>
    </source>
</reference>
<evidence type="ECO:0000256" key="1">
    <source>
        <dbReference type="SAM" id="Coils"/>
    </source>
</evidence>
<protein>
    <submittedName>
        <fullName evidence="2">Ankyrin repeat protein 1</fullName>
    </submittedName>
</protein>
<accession>A0A4Z1SQS1</accession>
<dbReference type="SUPFAM" id="SSF48403">
    <property type="entry name" value="Ankyrin repeat"/>
    <property type="match status" value="1"/>
</dbReference>
<comment type="caution">
    <text evidence="2">The sequence shown here is derived from an EMBL/GenBank/DDBJ whole genome shotgun (WGS) entry which is preliminary data.</text>
</comment>
<dbReference type="AlphaFoldDB" id="A0A4Z1SQS1"/>